<dbReference type="Proteomes" id="UP000320857">
    <property type="component" value="Unassembled WGS sequence"/>
</dbReference>
<accession>A0A5P0YY65</accession>
<feature type="region of interest" description="Disordered" evidence="1">
    <location>
        <begin position="111"/>
        <end position="150"/>
    </location>
</feature>
<dbReference type="AlphaFoldDB" id="A0A5P0YY65"/>
<proteinExistence type="predicted"/>
<evidence type="ECO:0000313" key="4">
    <source>
        <dbReference type="Proteomes" id="UP000320857"/>
    </source>
</evidence>
<evidence type="ECO:0000313" key="5">
    <source>
        <dbReference type="Proteomes" id="UP000517765"/>
    </source>
</evidence>
<dbReference type="EMBL" id="VJYK02000479">
    <property type="protein sequence ID" value="MQS05223.1"/>
    <property type="molecule type" value="Genomic_DNA"/>
</dbReference>
<dbReference type="RefSeq" id="WP_143651394.1">
    <property type="nucleotide sequence ID" value="NZ_JABJXA010000328.1"/>
</dbReference>
<feature type="compositionally biased region" description="Basic and acidic residues" evidence="1">
    <location>
        <begin position="1"/>
        <end position="32"/>
    </location>
</feature>
<comment type="caution">
    <text evidence="3">The sequence shown here is derived from an EMBL/GenBank/DDBJ whole genome shotgun (WGS) entry which is preliminary data.</text>
</comment>
<evidence type="ECO:0000313" key="3">
    <source>
        <dbReference type="EMBL" id="MQS05223.1"/>
    </source>
</evidence>
<name>A0A5P0YY65_9ACTN</name>
<dbReference type="Proteomes" id="UP000517765">
    <property type="component" value="Unassembled WGS sequence"/>
</dbReference>
<evidence type="ECO:0000313" key="2">
    <source>
        <dbReference type="EMBL" id="MBB1262370.1"/>
    </source>
</evidence>
<evidence type="ECO:0000256" key="1">
    <source>
        <dbReference type="SAM" id="MobiDB-lite"/>
    </source>
</evidence>
<dbReference type="EMBL" id="JABJXA010000328">
    <property type="protein sequence ID" value="MBB1262370.1"/>
    <property type="molecule type" value="Genomic_DNA"/>
</dbReference>
<reference evidence="3 4" key="1">
    <citation type="submission" date="2019-10" db="EMBL/GenBank/DDBJ databases">
        <title>Streptomyces sp. nov., a novel actinobacterium isolated from alkaline environment.</title>
        <authorList>
            <person name="Golinska P."/>
        </authorList>
    </citation>
    <scope>NUCLEOTIDE SEQUENCE [LARGE SCALE GENOMIC DNA]</scope>
    <source>
        <strain evidence="3 4">OF1</strain>
    </source>
</reference>
<reference evidence="5" key="2">
    <citation type="submission" date="2020-05" db="EMBL/GenBank/DDBJ databases">
        <title>Classification of alakaliphilic streptomycetes isolated from an alkaline soil next to Lonar Crater, India and a proposal for the recognition of Streptomyces alkaliterrae sp. nov.</title>
        <authorList>
            <person name="Golinska P."/>
        </authorList>
    </citation>
    <scope>NUCLEOTIDE SEQUENCE [LARGE SCALE GENOMIC DNA]</scope>
    <source>
        <strain evidence="5">OF8</strain>
    </source>
</reference>
<gene>
    <name evidence="3" type="ORF">FNX44_025975</name>
    <name evidence="2" type="ORF">H3147_26740</name>
</gene>
<sequence length="150" mass="16289">MGYRHSRNDPGGDDTGRRRESGLEHARREASRLADYLQFGPPRSTGDQGRPPQLVTGDWDMPEGTLSVYAIGRALVLRGTFTEGDLRNLRKSFSGQLVTLDSDGEQHTVIVWPPEEGDDTGGGASDRRPGESMTDDWGYPQSEAGGAGAR</sequence>
<reference evidence="2" key="3">
    <citation type="journal article" name="Syst. Appl. Microbiol.">
        <title>Streptomyces alkaliterrae sp. nov., isolated from an alkaline soil, and emended descriptions of Streptomyces alkaliphilus, Streptomyces calidiresistens and Streptomyces durbertensis.</title>
        <authorList>
            <person name="Swiecimska M."/>
            <person name="Golinska P."/>
            <person name="Nouioui I."/>
            <person name="Wypij M."/>
            <person name="Rai M."/>
            <person name="Sangal V."/>
            <person name="Goodfellow M."/>
        </authorList>
    </citation>
    <scope>NUCLEOTIDE SEQUENCE</scope>
    <source>
        <strain evidence="2">OF8</strain>
    </source>
</reference>
<organism evidence="3 4">
    <name type="scientific">Streptomyces alkaliterrae</name>
    <dbReference type="NCBI Taxonomy" id="2213162"/>
    <lineage>
        <taxon>Bacteria</taxon>
        <taxon>Bacillati</taxon>
        <taxon>Actinomycetota</taxon>
        <taxon>Actinomycetes</taxon>
        <taxon>Kitasatosporales</taxon>
        <taxon>Streptomycetaceae</taxon>
        <taxon>Streptomyces</taxon>
    </lineage>
</organism>
<protein>
    <submittedName>
        <fullName evidence="3">Uncharacterized protein</fullName>
    </submittedName>
</protein>
<feature type="region of interest" description="Disordered" evidence="1">
    <location>
        <begin position="1"/>
        <end position="61"/>
    </location>
</feature>
<keyword evidence="4" id="KW-1185">Reference proteome</keyword>